<feature type="region of interest" description="Disordered" evidence="1">
    <location>
        <begin position="24"/>
        <end position="48"/>
    </location>
</feature>
<evidence type="ECO:0008006" key="5">
    <source>
        <dbReference type="Google" id="ProtNLM"/>
    </source>
</evidence>
<evidence type="ECO:0000313" key="4">
    <source>
        <dbReference type="Proteomes" id="UP000683139"/>
    </source>
</evidence>
<protein>
    <recommendedName>
        <fullName evidence="5">Lipoprotein</fullName>
    </recommendedName>
</protein>
<keyword evidence="4" id="KW-1185">Reference proteome</keyword>
<proteinExistence type="predicted"/>
<reference evidence="3" key="1">
    <citation type="submission" date="2021-03" db="EMBL/GenBank/DDBJ databases">
        <title>Antimicrobial resistance genes in bacteria isolated from Japanese honey, and their potential for conferring macrolide and lincosamide resistance in the American foulbrood pathogen Paenibacillus larvae.</title>
        <authorList>
            <person name="Okamoto M."/>
            <person name="Kumagai M."/>
            <person name="Kanamori H."/>
            <person name="Takamatsu D."/>
        </authorList>
    </citation>
    <scope>NUCLEOTIDE SEQUENCE</scope>
    <source>
        <strain evidence="3">J40TS1</strain>
    </source>
</reference>
<dbReference type="EMBL" id="BOSE01000001">
    <property type="protein sequence ID" value="GIP15491.1"/>
    <property type="molecule type" value="Genomic_DNA"/>
</dbReference>
<feature type="chain" id="PRO_5036882829" description="Lipoprotein" evidence="2">
    <location>
        <begin position="22"/>
        <end position="251"/>
    </location>
</feature>
<dbReference type="RefSeq" id="WP_213513689.1">
    <property type="nucleotide sequence ID" value="NZ_BOSE01000001.1"/>
</dbReference>
<dbReference type="AlphaFoldDB" id="A0A919YQG6"/>
<accession>A0A919YQG6</accession>
<keyword evidence="2" id="KW-0732">Signal</keyword>
<gene>
    <name evidence="3" type="ORF">J40TS1_11330</name>
</gene>
<sequence>MNIKLLASTLALMLTLTACSAAPDAAQTNDPANDPASAEAFDGTTGQTKRWTNEELGLSLEGTMGEDGLLQLVSVQWSSHQLNSINWRNSGIRDPYVYTADITGDQADELIVVNIVDHGTGIIVSECHVLNSQTGEEVPVESLEDIIAEHVSFVTEAAKTTIVLEGDQSLYSDEAANGSIEAKFADWLNYTVADGKLIGSVQVSDGTSAGIRGYLNVTYTYKDGKLIKDTIEFSEDDPAEGESIALTAVTG</sequence>
<feature type="signal peptide" evidence="2">
    <location>
        <begin position="1"/>
        <end position="21"/>
    </location>
</feature>
<evidence type="ECO:0000256" key="2">
    <source>
        <dbReference type="SAM" id="SignalP"/>
    </source>
</evidence>
<dbReference type="Proteomes" id="UP000683139">
    <property type="component" value="Unassembled WGS sequence"/>
</dbReference>
<evidence type="ECO:0000313" key="3">
    <source>
        <dbReference type="EMBL" id="GIP15491.1"/>
    </source>
</evidence>
<name>A0A919YQG6_9BACL</name>
<comment type="caution">
    <text evidence="3">The sequence shown here is derived from an EMBL/GenBank/DDBJ whole genome shotgun (WGS) entry which is preliminary data.</text>
</comment>
<evidence type="ECO:0000256" key="1">
    <source>
        <dbReference type="SAM" id="MobiDB-lite"/>
    </source>
</evidence>
<dbReference type="PROSITE" id="PS51257">
    <property type="entry name" value="PROKAR_LIPOPROTEIN"/>
    <property type="match status" value="1"/>
</dbReference>
<organism evidence="3 4">
    <name type="scientific">Paenibacillus montaniterrae</name>
    <dbReference type="NCBI Taxonomy" id="429341"/>
    <lineage>
        <taxon>Bacteria</taxon>
        <taxon>Bacillati</taxon>
        <taxon>Bacillota</taxon>
        <taxon>Bacilli</taxon>
        <taxon>Bacillales</taxon>
        <taxon>Paenibacillaceae</taxon>
        <taxon>Paenibacillus</taxon>
    </lineage>
</organism>